<evidence type="ECO:0000313" key="3">
    <source>
        <dbReference type="Proteomes" id="UP000247409"/>
    </source>
</evidence>
<evidence type="ECO:0000313" key="2">
    <source>
        <dbReference type="EMBL" id="PXF40383.1"/>
    </source>
</evidence>
<sequence length="308" mass="35165">MVISTILEDDHNVIGKTIKHRRKKHTILGTLDPKFSERVYLAGATPNTVRSAIKVERIHDHGNNVPEEHSLYKYLQSVGFINIPKVLCMKSDGKFTYLVLECLNKNLHRRLMDKSAPLSLETVLYLSVKAFKMVEELHSVGVLHGLISPRKIMTGSSPSKEEELYIVGFRYSVNLVTHPIPSKTLPIMETMFASLTLHEVGHATMTGDLESLFFSMVFLYKGTLPWSSYCDGIGKFCVHGTMHPLYKAKKAMSSKELLEGLPDCFVDAFRQIRCTPHFELPSYQRIYQPLEDYLTSKFPQKKSRIEWL</sequence>
<name>A0A2V3IE89_9FLOR</name>
<dbReference type="OrthoDB" id="5979581at2759"/>
<accession>A0A2V3IE89</accession>
<dbReference type="Proteomes" id="UP000247409">
    <property type="component" value="Unassembled WGS sequence"/>
</dbReference>
<dbReference type="EMBL" id="NBIV01000303">
    <property type="protein sequence ID" value="PXF40383.1"/>
    <property type="molecule type" value="Genomic_DNA"/>
</dbReference>
<proteinExistence type="predicted"/>
<feature type="domain" description="Protein kinase" evidence="1">
    <location>
        <begin position="25"/>
        <end position="308"/>
    </location>
</feature>
<dbReference type="GO" id="GO:0005524">
    <property type="term" value="F:ATP binding"/>
    <property type="evidence" value="ECO:0007669"/>
    <property type="project" value="InterPro"/>
</dbReference>
<dbReference type="STRING" id="448386.A0A2V3IE89"/>
<keyword evidence="2" id="KW-0808">Transferase</keyword>
<gene>
    <name evidence="2" type="ORF">BWQ96_09914</name>
</gene>
<dbReference type="InterPro" id="IPR011009">
    <property type="entry name" value="Kinase-like_dom_sf"/>
</dbReference>
<dbReference type="InterPro" id="IPR050235">
    <property type="entry name" value="CK1_Ser-Thr_kinase"/>
</dbReference>
<protein>
    <submittedName>
        <fullName evidence="2">Casein kinase I isoform beta</fullName>
    </submittedName>
</protein>
<organism evidence="2 3">
    <name type="scientific">Gracilariopsis chorda</name>
    <dbReference type="NCBI Taxonomy" id="448386"/>
    <lineage>
        <taxon>Eukaryota</taxon>
        <taxon>Rhodophyta</taxon>
        <taxon>Florideophyceae</taxon>
        <taxon>Rhodymeniophycidae</taxon>
        <taxon>Gracilariales</taxon>
        <taxon>Gracilariaceae</taxon>
        <taxon>Gracilariopsis</taxon>
    </lineage>
</organism>
<dbReference type="InterPro" id="IPR000719">
    <property type="entry name" value="Prot_kinase_dom"/>
</dbReference>
<keyword evidence="2" id="KW-0418">Kinase</keyword>
<dbReference type="Gene3D" id="1.10.510.10">
    <property type="entry name" value="Transferase(Phosphotransferase) domain 1"/>
    <property type="match status" value="1"/>
</dbReference>
<dbReference type="PANTHER" id="PTHR11909">
    <property type="entry name" value="CASEIN KINASE-RELATED"/>
    <property type="match status" value="1"/>
</dbReference>
<dbReference type="GO" id="GO:0004672">
    <property type="term" value="F:protein kinase activity"/>
    <property type="evidence" value="ECO:0007669"/>
    <property type="project" value="InterPro"/>
</dbReference>
<dbReference type="AlphaFoldDB" id="A0A2V3IE89"/>
<comment type="caution">
    <text evidence="2">The sequence shown here is derived from an EMBL/GenBank/DDBJ whole genome shotgun (WGS) entry which is preliminary data.</text>
</comment>
<dbReference type="SUPFAM" id="SSF56112">
    <property type="entry name" value="Protein kinase-like (PK-like)"/>
    <property type="match status" value="1"/>
</dbReference>
<reference evidence="2 3" key="1">
    <citation type="journal article" date="2018" name="Mol. Biol. Evol.">
        <title>Analysis of the draft genome of the red seaweed Gracilariopsis chorda provides insights into genome size evolution in Rhodophyta.</title>
        <authorList>
            <person name="Lee J."/>
            <person name="Yang E.C."/>
            <person name="Graf L."/>
            <person name="Yang J.H."/>
            <person name="Qiu H."/>
            <person name="Zel Zion U."/>
            <person name="Chan C.X."/>
            <person name="Stephens T.G."/>
            <person name="Weber A.P.M."/>
            <person name="Boo G.H."/>
            <person name="Boo S.M."/>
            <person name="Kim K.M."/>
            <person name="Shin Y."/>
            <person name="Jung M."/>
            <person name="Lee S.J."/>
            <person name="Yim H.S."/>
            <person name="Lee J.H."/>
            <person name="Bhattacharya D."/>
            <person name="Yoon H.S."/>
        </authorList>
    </citation>
    <scope>NUCLEOTIDE SEQUENCE [LARGE SCALE GENOMIC DNA]</scope>
    <source>
        <strain evidence="2 3">SKKU-2015</strain>
        <tissue evidence="2">Whole body</tissue>
    </source>
</reference>
<dbReference type="PROSITE" id="PS50011">
    <property type="entry name" value="PROTEIN_KINASE_DOM"/>
    <property type="match status" value="1"/>
</dbReference>
<keyword evidence="3" id="KW-1185">Reference proteome</keyword>
<evidence type="ECO:0000259" key="1">
    <source>
        <dbReference type="PROSITE" id="PS50011"/>
    </source>
</evidence>